<name>A0A563VNM1_9CYAN</name>
<gene>
    <name evidence="2" type="ORF">H1P_1720009</name>
</gene>
<keyword evidence="3" id="KW-1185">Reference proteome</keyword>
<dbReference type="AlphaFoldDB" id="A0A563VNM1"/>
<evidence type="ECO:0000313" key="3">
    <source>
        <dbReference type="Proteomes" id="UP000320055"/>
    </source>
</evidence>
<dbReference type="EMBL" id="CAACVJ010000082">
    <property type="protein sequence ID" value="VEP12933.1"/>
    <property type="molecule type" value="Genomic_DNA"/>
</dbReference>
<accession>A0A563VNM1</accession>
<protein>
    <submittedName>
        <fullName evidence="2">Uncharacterized protein</fullName>
    </submittedName>
</protein>
<proteinExistence type="predicted"/>
<evidence type="ECO:0000313" key="2">
    <source>
        <dbReference type="EMBL" id="VEP12933.1"/>
    </source>
</evidence>
<reference evidence="2 3" key="1">
    <citation type="submission" date="2019-01" db="EMBL/GenBank/DDBJ databases">
        <authorList>
            <person name="Brito A."/>
        </authorList>
    </citation>
    <scope>NUCLEOTIDE SEQUENCE [LARGE SCALE GENOMIC DNA]</scope>
    <source>
        <strain evidence="2">1</strain>
    </source>
</reference>
<sequence length="22" mass="2461">MGKQENSYKWQSVNSGLKTSTS</sequence>
<evidence type="ECO:0000256" key="1">
    <source>
        <dbReference type="SAM" id="MobiDB-lite"/>
    </source>
</evidence>
<organism evidence="2 3">
    <name type="scientific">Hyella patelloides LEGE 07179</name>
    <dbReference type="NCBI Taxonomy" id="945734"/>
    <lineage>
        <taxon>Bacteria</taxon>
        <taxon>Bacillati</taxon>
        <taxon>Cyanobacteriota</taxon>
        <taxon>Cyanophyceae</taxon>
        <taxon>Pleurocapsales</taxon>
        <taxon>Hyellaceae</taxon>
        <taxon>Hyella</taxon>
    </lineage>
</organism>
<feature type="region of interest" description="Disordered" evidence="1">
    <location>
        <begin position="1"/>
        <end position="22"/>
    </location>
</feature>
<dbReference type="Proteomes" id="UP000320055">
    <property type="component" value="Unassembled WGS sequence"/>
</dbReference>